<evidence type="ECO:0000256" key="2">
    <source>
        <dbReference type="ARBA" id="ARBA00022598"/>
    </source>
</evidence>
<dbReference type="RefSeq" id="WP_034837692.1">
    <property type="nucleotide sequence ID" value="NZ_JOKH01000003.1"/>
</dbReference>
<evidence type="ECO:0000313" key="7">
    <source>
        <dbReference type="Proteomes" id="UP000028073"/>
    </source>
</evidence>
<dbReference type="PANTHER" id="PTHR43107">
    <property type="entry name" value="LONG-CHAIN FATTY ACID TRANSPORT PROTEIN"/>
    <property type="match status" value="1"/>
</dbReference>
<dbReference type="FunFam" id="3.30.300.30:FF:000020">
    <property type="entry name" value="Long-chain fatty acid transporter"/>
    <property type="match status" value="1"/>
</dbReference>
<proteinExistence type="inferred from homology"/>
<dbReference type="PANTHER" id="PTHR43107:SF15">
    <property type="entry name" value="FATTY ACID TRANSPORT PROTEIN 3, ISOFORM A"/>
    <property type="match status" value="1"/>
</dbReference>
<gene>
    <name evidence="6" type="ORF">GZ78_16745</name>
</gene>
<dbReference type="Proteomes" id="UP000028073">
    <property type="component" value="Unassembled WGS sequence"/>
</dbReference>
<evidence type="ECO:0000256" key="4">
    <source>
        <dbReference type="ARBA" id="ARBA00022840"/>
    </source>
</evidence>
<dbReference type="AlphaFoldDB" id="A0A081NG63"/>
<comment type="similarity">
    <text evidence="1">Belongs to the ATP-dependent AMP-binding enzyme family.</text>
</comment>
<dbReference type="Pfam" id="PF00501">
    <property type="entry name" value="AMP-binding"/>
    <property type="match status" value="1"/>
</dbReference>
<dbReference type="Gene3D" id="3.40.50.12780">
    <property type="entry name" value="N-terminal domain of ligase-like"/>
    <property type="match status" value="1"/>
</dbReference>
<organism evidence="6 7">
    <name type="scientific">Endozoicomonas numazuensis</name>
    <dbReference type="NCBI Taxonomy" id="1137799"/>
    <lineage>
        <taxon>Bacteria</taxon>
        <taxon>Pseudomonadati</taxon>
        <taxon>Pseudomonadota</taxon>
        <taxon>Gammaproteobacteria</taxon>
        <taxon>Oceanospirillales</taxon>
        <taxon>Endozoicomonadaceae</taxon>
        <taxon>Endozoicomonas</taxon>
    </lineage>
</organism>
<dbReference type="InterPro" id="IPR020845">
    <property type="entry name" value="AMP-binding_CS"/>
</dbReference>
<dbReference type="GO" id="GO:0044539">
    <property type="term" value="P:long-chain fatty acid import into cell"/>
    <property type="evidence" value="ECO:0007669"/>
    <property type="project" value="TreeGrafter"/>
</dbReference>
<dbReference type="PROSITE" id="PS00455">
    <property type="entry name" value="AMP_BINDING"/>
    <property type="match status" value="1"/>
</dbReference>
<feature type="domain" description="AMP-dependent synthetase/ligase" evidence="5">
    <location>
        <begin position="34"/>
        <end position="360"/>
    </location>
</feature>
<dbReference type="OrthoDB" id="9803968at2"/>
<dbReference type="GO" id="GO:0004467">
    <property type="term" value="F:long-chain fatty acid-CoA ligase activity"/>
    <property type="evidence" value="ECO:0007669"/>
    <property type="project" value="TreeGrafter"/>
</dbReference>
<dbReference type="SUPFAM" id="SSF56801">
    <property type="entry name" value="Acetyl-CoA synthetase-like"/>
    <property type="match status" value="1"/>
</dbReference>
<evidence type="ECO:0000256" key="3">
    <source>
        <dbReference type="ARBA" id="ARBA00022741"/>
    </source>
</evidence>
<dbReference type="Gene3D" id="3.30.300.30">
    <property type="match status" value="1"/>
</dbReference>
<dbReference type="InterPro" id="IPR000873">
    <property type="entry name" value="AMP-dep_synth/lig_dom"/>
</dbReference>
<sequence length="600" mass="66901">MTVSREETQARLNLQGAGATRHTPEQSYTVSDRFEELAEVYPDKTFLIYQNETVTFSQLNKKASQYSKLALAGGLKPGDTGAVMIENRPEFFYAWLGLAKAGITAALINTQARGAALSHALQETSSKCLFLGAECADLYTSVADTINEIRVWSVSDGETQNIPANAEPVEPALETVSRNVLPEGLRKNIIGETPLFYVFTSGTTGLPKAAIISHMRWLGVGDGWRKLLHMTDEDVFYCILPLFHGAAGMSLVSNALSSNASIVLKRKFSASRFWEDVRQHNVTTTQYIGEICRYLVNQPEQDNDKEHTLKRMTGAGVSTEIWQRFLERFGDVEIYEGWGATEANCGIINVDCKPGSVGRIPFKDKSNLRLVKYDLENDCHVKDENGFHVEAEAGDVGEALGMILNIPGLAAGRFEGYTNAEATENKILRNVFTEGDAWFRSGDLLSRDEEDYYYFVDRIGDTFRWKSENVSTTEVSDALSSYDPAELINIYGVAVPGHEGRAGMAAIQLKSGEQFDGKAFYHKAMRALPHYAMPLFIRIAEQSDLTATFKLRKVDLQKQGYCPNSFKDELYVQDVIEKTYVKYSTDALQKINIKPFEKKA</sequence>
<dbReference type="GO" id="GO:0005324">
    <property type="term" value="F:long-chain fatty acid transmembrane transporter activity"/>
    <property type="evidence" value="ECO:0007669"/>
    <property type="project" value="TreeGrafter"/>
</dbReference>
<keyword evidence="4" id="KW-0067">ATP-binding</keyword>
<name>A0A081NG63_9GAMM</name>
<reference evidence="6 7" key="1">
    <citation type="submission" date="2014-06" db="EMBL/GenBank/DDBJ databases">
        <title>Whole Genome Sequences of Three Symbiotic Endozoicomonas Bacteria.</title>
        <authorList>
            <person name="Neave M.J."/>
            <person name="Apprill A."/>
            <person name="Voolstra C.R."/>
        </authorList>
    </citation>
    <scope>NUCLEOTIDE SEQUENCE [LARGE SCALE GENOMIC DNA]</scope>
    <source>
        <strain evidence="6 7">DSM 25634</strain>
    </source>
</reference>
<keyword evidence="2" id="KW-0436">Ligase</keyword>
<dbReference type="STRING" id="1137799.GZ78_16745"/>
<dbReference type="EMBL" id="JOKH01000003">
    <property type="protein sequence ID" value="KEQ17436.1"/>
    <property type="molecule type" value="Genomic_DNA"/>
</dbReference>
<evidence type="ECO:0000313" key="6">
    <source>
        <dbReference type="EMBL" id="KEQ17436.1"/>
    </source>
</evidence>
<protein>
    <recommendedName>
        <fullName evidence="5">AMP-dependent synthetase/ligase domain-containing protein</fullName>
    </recommendedName>
</protein>
<accession>A0A081NG63</accession>
<dbReference type="GO" id="GO:0005886">
    <property type="term" value="C:plasma membrane"/>
    <property type="evidence" value="ECO:0007669"/>
    <property type="project" value="TreeGrafter"/>
</dbReference>
<keyword evidence="7" id="KW-1185">Reference proteome</keyword>
<evidence type="ECO:0000256" key="1">
    <source>
        <dbReference type="ARBA" id="ARBA00006432"/>
    </source>
</evidence>
<keyword evidence="3" id="KW-0547">Nucleotide-binding</keyword>
<dbReference type="InterPro" id="IPR045851">
    <property type="entry name" value="AMP-bd_C_sf"/>
</dbReference>
<dbReference type="eggNOG" id="COG0318">
    <property type="taxonomic scope" value="Bacteria"/>
</dbReference>
<dbReference type="GO" id="GO:0005524">
    <property type="term" value="F:ATP binding"/>
    <property type="evidence" value="ECO:0007669"/>
    <property type="project" value="UniProtKB-KW"/>
</dbReference>
<dbReference type="InterPro" id="IPR042099">
    <property type="entry name" value="ANL_N_sf"/>
</dbReference>
<evidence type="ECO:0000259" key="5">
    <source>
        <dbReference type="Pfam" id="PF00501"/>
    </source>
</evidence>
<comment type="caution">
    <text evidence="6">The sequence shown here is derived from an EMBL/GenBank/DDBJ whole genome shotgun (WGS) entry which is preliminary data.</text>
</comment>
<dbReference type="NCBIfam" id="NF006134">
    <property type="entry name" value="PRK08279.1"/>
    <property type="match status" value="1"/>
</dbReference>